<dbReference type="AlphaFoldDB" id="A0A6C0H2K0"/>
<protein>
    <submittedName>
        <fullName evidence="1">Uncharacterized protein</fullName>
    </submittedName>
</protein>
<dbReference type="EMBL" id="MN739850">
    <property type="protein sequence ID" value="QHT74466.1"/>
    <property type="molecule type" value="Genomic_DNA"/>
</dbReference>
<accession>A0A6C0H2K0</accession>
<organism evidence="1">
    <name type="scientific">viral metagenome</name>
    <dbReference type="NCBI Taxonomy" id="1070528"/>
    <lineage>
        <taxon>unclassified sequences</taxon>
        <taxon>metagenomes</taxon>
        <taxon>organismal metagenomes</taxon>
    </lineage>
</organism>
<name>A0A6C0H2K0_9ZZZZ</name>
<proteinExistence type="predicted"/>
<sequence length="126" mass="15191">MKAVPYENLEPGKIYYIQCLKDDGDKYLVPNEYIKIRFGIFEKFEDITGSGFQHLRFKWFSMSKMKNIDDVSKIHALDGRTVHLNLNWRFYEMQKFKIQSDMEMRAANLILKNIVRDEYFTWTTML</sequence>
<evidence type="ECO:0000313" key="1">
    <source>
        <dbReference type="EMBL" id="QHT74466.1"/>
    </source>
</evidence>
<reference evidence="1" key="1">
    <citation type="journal article" date="2020" name="Nature">
        <title>Giant virus diversity and host interactions through global metagenomics.</title>
        <authorList>
            <person name="Schulz F."/>
            <person name="Roux S."/>
            <person name="Paez-Espino D."/>
            <person name="Jungbluth S."/>
            <person name="Walsh D.A."/>
            <person name="Denef V.J."/>
            <person name="McMahon K.D."/>
            <person name="Konstantinidis K.T."/>
            <person name="Eloe-Fadrosh E.A."/>
            <person name="Kyrpides N.C."/>
            <person name="Woyke T."/>
        </authorList>
    </citation>
    <scope>NUCLEOTIDE SEQUENCE</scope>
    <source>
        <strain evidence="1">GVMAG-M-3300023179-59</strain>
    </source>
</reference>